<evidence type="ECO:0000256" key="1">
    <source>
        <dbReference type="SAM" id="Phobius"/>
    </source>
</evidence>
<gene>
    <name evidence="2" type="ORF">HPP92_018803</name>
</gene>
<keyword evidence="1" id="KW-0472">Membrane</keyword>
<dbReference type="Proteomes" id="UP000639772">
    <property type="component" value="Chromosome 10"/>
</dbReference>
<keyword evidence="1" id="KW-0812">Transmembrane</keyword>
<name>A0A835Q7T3_VANPL</name>
<accession>A0A835Q7T3</accession>
<organism evidence="2 3">
    <name type="scientific">Vanilla planifolia</name>
    <name type="common">Vanilla</name>
    <dbReference type="NCBI Taxonomy" id="51239"/>
    <lineage>
        <taxon>Eukaryota</taxon>
        <taxon>Viridiplantae</taxon>
        <taxon>Streptophyta</taxon>
        <taxon>Embryophyta</taxon>
        <taxon>Tracheophyta</taxon>
        <taxon>Spermatophyta</taxon>
        <taxon>Magnoliopsida</taxon>
        <taxon>Liliopsida</taxon>
        <taxon>Asparagales</taxon>
        <taxon>Orchidaceae</taxon>
        <taxon>Vanilloideae</taxon>
        <taxon>Vanilleae</taxon>
        <taxon>Vanilla</taxon>
    </lineage>
</organism>
<proteinExistence type="predicted"/>
<protein>
    <submittedName>
        <fullName evidence="2">Uncharacterized protein</fullName>
    </submittedName>
</protein>
<evidence type="ECO:0000313" key="3">
    <source>
        <dbReference type="Proteomes" id="UP000639772"/>
    </source>
</evidence>
<feature type="transmembrane region" description="Helical" evidence="1">
    <location>
        <begin position="25"/>
        <end position="52"/>
    </location>
</feature>
<reference evidence="2 3" key="1">
    <citation type="journal article" date="2020" name="Nat. Food">
        <title>A phased Vanilla planifolia genome enables genetic improvement of flavour and production.</title>
        <authorList>
            <person name="Hasing T."/>
            <person name="Tang H."/>
            <person name="Brym M."/>
            <person name="Khazi F."/>
            <person name="Huang T."/>
            <person name="Chambers A.H."/>
        </authorList>
    </citation>
    <scope>NUCLEOTIDE SEQUENCE [LARGE SCALE GENOMIC DNA]</scope>
    <source>
        <tissue evidence="2">Leaf</tissue>
    </source>
</reference>
<keyword evidence="1" id="KW-1133">Transmembrane helix</keyword>
<dbReference type="PANTHER" id="PTHR36322:SF3">
    <property type="entry name" value="TRANSMEMBRANE PROTEIN"/>
    <property type="match status" value="1"/>
</dbReference>
<dbReference type="EMBL" id="JADCNM010000010">
    <property type="protein sequence ID" value="KAG0464639.1"/>
    <property type="molecule type" value="Genomic_DNA"/>
</dbReference>
<dbReference type="AlphaFoldDB" id="A0A835Q7T3"/>
<sequence length="153" mass="17192">MAGIVGSDCIVGGAWRRRRRCWVTIALIFFSPIIFPLLCLSLPLLCTAFLFLRFSVVRTGSGNSRHRELHHTRYDGGFVDLRVKSGAGADAIWSGLLHRYLNDQLGLVAPANCLGDIEEECLSEIEGKPNMKFNVGKEFVNEIDDFVNEKMRF</sequence>
<comment type="caution">
    <text evidence="2">The sequence shown here is derived from an EMBL/GenBank/DDBJ whole genome shotgun (WGS) entry which is preliminary data.</text>
</comment>
<dbReference type="PANTHER" id="PTHR36322">
    <property type="entry name" value="TRANSMEMBRANE PROTEIN"/>
    <property type="match status" value="1"/>
</dbReference>
<evidence type="ECO:0000313" key="2">
    <source>
        <dbReference type="EMBL" id="KAG0464639.1"/>
    </source>
</evidence>